<dbReference type="AlphaFoldDB" id="K9UJ06"/>
<keyword evidence="2" id="KW-1185">Reference proteome</keyword>
<dbReference type="STRING" id="1173020.Cha6605_3789"/>
<dbReference type="KEGG" id="cmp:Cha6605_3789"/>
<dbReference type="EMBL" id="CP003600">
    <property type="protein sequence ID" value="AFY94760.1"/>
    <property type="molecule type" value="Genomic_DNA"/>
</dbReference>
<dbReference type="OrthoDB" id="428699at2"/>
<evidence type="ECO:0000313" key="1">
    <source>
        <dbReference type="EMBL" id="AFY94760.1"/>
    </source>
</evidence>
<protein>
    <recommendedName>
        <fullName evidence="3">HicB-like antitoxin of toxin-antitoxin system domain-containing protein</fullName>
    </recommendedName>
</protein>
<proteinExistence type="predicted"/>
<name>K9UJ06_CHAP6</name>
<dbReference type="HOGENOM" id="CLU_144860_1_0_3"/>
<evidence type="ECO:0008006" key="3">
    <source>
        <dbReference type="Google" id="ProtNLM"/>
    </source>
</evidence>
<accession>K9UJ06</accession>
<gene>
    <name evidence="1" type="ORF">Cha6605_3789</name>
</gene>
<reference evidence="1 2" key="1">
    <citation type="submission" date="2012-05" db="EMBL/GenBank/DDBJ databases">
        <title>Finished chromosome of genome of Chamaesiphon sp. PCC 6605.</title>
        <authorList>
            <consortium name="US DOE Joint Genome Institute"/>
            <person name="Gugger M."/>
            <person name="Coursin T."/>
            <person name="Rippka R."/>
            <person name="Tandeau De Marsac N."/>
            <person name="Huntemann M."/>
            <person name="Wei C.-L."/>
            <person name="Han J."/>
            <person name="Detter J.C."/>
            <person name="Han C."/>
            <person name="Tapia R."/>
            <person name="Chen A."/>
            <person name="Kyrpides N."/>
            <person name="Mavromatis K."/>
            <person name="Markowitz V."/>
            <person name="Szeto E."/>
            <person name="Ivanova N."/>
            <person name="Pagani I."/>
            <person name="Pati A."/>
            <person name="Goodwin L."/>
            <person name="Nordberg H.P."/>
            <person name="Cantor M.N."/>
            <person name="Hua S.X."/>
            <person name="Woyke T."/>
            <person name="Kerfeld C.A."/>
        </authorList>
    </citation>
    <scope>NUCLEOTIDE SEQUENCE [LARGE SCALE GENOMIC DNA]</scope>
    <source>
        <strain evidence="2">ATCC 27169 / PCC 6605</strain>
    </source>
</reference>
<organism evidence="1 2">
    <name type="scientific">Chamaesiphon minutus (strain ATCC 27169 / PCC 6605)</name>
    <dbReference type="NCBI Taxonomy" id="1173020"/>
    <lineage>
        <taxon>Bacteria</taxon>
        <taxon>Bacillati</taxon>
        <taxon>Cyanobacteriota</taxon>
        <taxon>Cyanophyceae</taxon>
        <taxon>Gomontiellales</taxon>
        <taxon>Chamaesiphonaceae</taxon>
        <taxon>Chamaesiphon</taxon>
    </lineage>
</organism>
<dbReference type="RefSeq" id="WP_015160880.1">
    <property type="nucleotide sequence ID" value="NC_019697.1"/>
</dbReference>
<evidence type="ECO:0000313" key="2">
    <source>
        <dbReference type="Proteomes" id="UP000010366"/>
    </source>
</evidence>
<dbReference type="Proteomes" id="UP000010366">
    <property type="component" value="Chromosome"/>
</dbReference>
<sequence length="108" mass="12418">MQAHQNSIKVNILLQQRADGKTVASVLEVPDCTAEENSREQAISSLRDNLIKKLETVEVVSLELPMNQHREKDRGWLRSIGIFKTDPQFEEFQQGIQSYRDELDSFNS</sequence>
<dbReference type="eggNOG" id="COG1598">
    <property type="taxonomic scope" value="Bacteria"/>
</dbReference>